<evidence type="ECO:0000313" key="1">
    <source>
        <dbReference type="EMBL" id="KAJ8034120.1"/>
    </source>
</evidence>
<reference evidence="1" key="1">
    <citation type="submission" date="2021-10" db="EMBL/GenBank/DDBJ databases">
        <title>Tropical sea cucumber genome reveals ecological adaptation and Cuvierian tubules defense mechanism.</title>
        <authorList>
            <person name="Chen T."/>
        </authorList>
    </citation>
    <scope>NUCLEOTIDE SEQUENCE</scope>
    <source>
        <strain evidence="1">Nanhai2018</strain>
        <tissue evidence="1">Muscle</tissue>
    </source>
</reference>
<protein>
    <submittedName>
        <fullName evidence="1">Uncharacterized protein</fullName>
    </submittedName>
</protein>
<evidence type="ECO:0000313" key="2">
    <source>
        <dbReference type="Proteomes" id="UP001152320"/>
    </source>
</evidence>
<keyword evidence="2" id="KW-1185">Reference proteome</keyword>
<comment type="caution">
    <text evidence="1">The sequence shown here is derived from an EMBL/GenBank/DDBJ whole genome shotgun (WGS) entry which is preliminary data.</text>
</comment>
<sequence>MRLQKLYDVIIPPDDNGEGEGAAPNVQKNADAFAELVQCLDDRSLSLVMQRMTAEGHYKS</sequence>
<gene>
    <name evidence="1" type="ORF">HOLleu_20828</name>
</gene>
<dbReference type="AlphaFoldDB" id="A0A9Q1BWM5"/>
<dbReference type="Proteomes" id="UP001152320">
    <property type="component" value="Chromosome 10"/>
</dbReference>
<organism evidence="1 2">
    <name type="scientific">Holothuria leucospilota</name>
    <name type="common">Black long sea cucumber</name>
    <name type="synonym">Mertensiothuria leucospilota</name>
    <dbReference type="NCBI Taxonomy" id="206669"/>
    <lineage>
        <taxon>Eukaryota</taxon>
        <taxon>Metazoa</taxon>
        <taxon>Echinodermata</taxon>
        <taxon>Eleutherozoa</taxon>
        <taxon>Echinozoa</taxon>
        <taxon>Holothuroidea</taxon>
        <taxon>Aspidochirotacea</taxon>
        <taxon>Aspidochirotida</taxon>
        <taxon>Holothuriidae</taxon>
        <taxon>Holothuria</taxon>
    </lineage>
</organism>
<dbReference type="OrthoDB" id="7920740at2759"/>
<accession>A0A9Q1BWM5</accession>
<name>A0A9Q1BWM5_HOLLE</name>
<proteinExistence type="predicted"/>
<dbReference type="EMBL" id="JAIZAY010000010">
    <property type="protein sequence ID" value="KAJ8034120.1"/>
    <property type="molecule type" value="Genomic_DNA"/>
</dbReference>